<comment type="caution">
    <text evidence="2">The sequence shown here is derived from an EMBL/GenBank/DDBJ whole genome shotgun (WGS) entry which is preliminary data.</text>
</comment>
<keyword evidence="3" id="KW-1185">Reference proteome</keyword>
<organism evidence="2 3">
    <name type="scientific">Rousettus aegyptiacus</name>
    <name type="common">Egyptian fruit bat</name>
    <name type="synonym">Pteropus aegyptiacus</name>
    <dbReference type="NCBI Taxonomy" id="9407"/>
    <lineage>
        <taxon>Eukaryota</taxon>
        <taxon>Metazoa</taxon>
        <taxon>Chordata</taxon>
        <taxon>Craniata</taxon>
        <taxon>Vertebrata</taxon>
        <taxon>Euteleostomi</taxon>
        <taxon>Mammalia</taxon>
        <taxon>Eutheria</taxon>
        <taxon>Laurasiatheria</taxon>
        <taxon>Chiroptera</taxon>
        <taxon>Yinpterochiroptera</taxon>
        <taxon>Pteropodoidea</taxon>
        <taxon>Pteropodidae</taxon>
        <taxon>Rousettinae</taxon>
        <taxon>Rousettus</taxon>
    </lineage>
</organism>
<accession>A0A7J8BS51</accession>
<protein>
    <submittedName>
        <fullName evidence="2">Uncharacterized protein</fullName>
    </submittedName>
</protein>
<evidence type="ECO:0000313" key="2">
    <source>
        <dbReference type="EMBL" id="KAF6401578.1"/>
    </source>
</evidence>
<reference evidence="2 3" key="1">
    <citation type="journal article" date="2020" name="Nature">
        <title>Six reference-quality genomes reveal evolution of bat adaptations.</title>
        <authorList>
            <person name="Jebb D."/>
            <person name="Huang Z."/>
            <person name="Pippel M."/>
            <person name="Hughes G.M."/>
            <person name="Lavrichenko K."/>
            <person name="Devanna P."/>
            <person name="Winkler S."/>
            <person name="Jermiin L.S."/>
            <person name="Skirmuntt E.C."/>
            <person name="Katzourakis A."/>
            <person name="Burkitt-Gray L."/>
            <person name="Ray D.A."/>
            <person name="Sullivan K.A.M."/>
            <person name="Roscito J.G."/>
            <person name="Kirilenko B.M."/>
            <person name="Davalos L.M."/>
            <person name="Corthals A.P."/>
            <person name="Power M.L."/>
            <person name="Jones G."/>
            <person name="Ransome R.D."/>
            <person name="Dechmann D.K.N."/>
            <person name="Locatelli A.G."/>
            <person name="Puechmaille S.J."/>
            <person name="Fedrigo O."/>
            <person name="Jarvis E.D."/>
            <person name="Hiller M."/>
            <person name="Vernes S.C."/>
            <person name="Myers E.W."/>
            <person name="Teeling E.C."/>
        </authorList>
    </citation>
    <scope>NUCLEOTIDE SEQUENCE [LARGE SCALE GENOMIC DNA]</scope>
    <source>
        <strain evidence="2">MRouAeg1</strain>
        <tissue evidence="2">Muscle</tissue>
    </source>
</reference>
<proteinExistence type="predicted"/>
<gene>
    <name evidence="2" type="ORF">HJG63_009629</name>
</gene>
<dbReference type="AlphaFoldDB" id="A0A7J8BS51"/>
<dbReference type="EMBL" id="JACASE010000016">
    <property type="protein sequence ID" value="KAF6401578.1"/>
    <property type="molecule type" value="Genomic_DNA"/>
</dbReference>
<sequence length="137" mass="14988">MTCRRSHSRSEAEPGFSPLPFEVRKSSRKKLLPALARVARGPCPEAAIVRGPCAPGDSACTQSTCRRRSLPAFPHARVHKCSPHSPCGHSARLPGLPLLPTPPQDALDGTPFASVTVKDVEYKTRRFGPSERTTRWH</sequence>
<name>A0A7J8BS51_ROUAE</name>
<dbReference type="Proteomes" id="UP000593571">
    <property type="component" value="Unassembled WGS sequence"/>
</dbReference>
<feature type="region of interest" description="Disordered" evidence="1">
    <location>
        <begin position="1"/>
        <end position="20"/>
    </location>
</feature>
<evidence type="ECO:0000313" key="3">
    <source>
        <dbReference type="Proteomes" id="UP000593571"/>
    </source>
</evidence>
<evidence type="ECO:0000256" key="1">
    <source>
        <dbReference type="SAM" id="MobiDB-lite"/>
    </source>
</evidence>